<organism evidence="1 2">
    <name type="scientific">Bauhinia variegata</name>
    <name type="common">Purple orchid tree</name>
    <name type="synonym">Phanera variegata</name>
    <dbReference type="NCBI Taxonomy" id="167791"/>
    <lineage>
        <taxon>Eukaryota</taxon>
        <taxon>Viridiplantae</taxon>
        <taxon>Streptophyta</taxon>
        <taxon>Embryophyta</taxon>
        <taxon>Tracheophyta</taxon>
        <taxon>Spermatophyta</taxon>
        <taxon>Magnoliopsida</taxon>
        <taxon>eudicotyledons</taxon>
        <taxon>Gunneridae</taxon>
        <taxon>Pentapetalae</taxon>
        <taxon>rosids</taxon>
        <taxon>fabids</taxon>
        <taxon>Fabales</taxon>
        <taxon>Fabaceae</taxon>
        <taxon>Cercidoideae</taxon>
        <taxon>Cercideae</taxon>
        <taxon>Bauhiniinae</taxon>
        <taxon>Bauhinia</taxon>
    </lineage>
</organism>
<evidence type="ECO:0000313" key="1">
    <source>
        <dbReference type="EMBL" id="KAI4307068.1"/>
    </source>
</evidence>
<dbReference type="EMBL" id="CM039437">
    <property type="protein sequence ID" value="KAI4307068.1"/>
    <property type="molecule type" value="Genomic_DNA"/>
</dbReference>
<keyword evidence="2" id="KW-1185">Reference proteome</keyword>
<accession>A0ACB9LBX4</accession>
<reference evidence="1 2" key="1">
    <citation type="journal article" date="2022" name="DNA Res.">
        <title>Chromosomal-level genome assembly of the orchid tree Bauhinia variegata (Leguminosae; Cercidoideae) supports the allotetraploid origin hypothesis of Bauhinia.</title>
        <authorList>
            <person name="Zhong Y."/>
            <person name="Chen Y."/>
            <person name="Zheng D."/>
            <person name="Pang J."/>
            <person name="Liu Y."/>
            <person name="Luo S."/>
            <person name="Meng S."/>
            <person name="Qian L."/>
            <person name="Wei D."/>
            <person name="Dai S."/>
            <person name="Zhou R."/>
        </authorList>
    </citation>
    <scope>NUCLEOTIDE SEQUENCE [LARGE SCALE GENOMIC DNA]</scope>
    <source>
        <strain evidence="1">BV-YZ2020</strain>
    </source>
</reference>
<dbReference type="Proteomes" id="UP000828941">
    <property type="component" value="Chromosome 12"/>
</dbReference>
<sequence>MVDMGDRSPSYRCGNCQTPIAFRSDLLSKNYVAKSGGAFMFSHAVNIIAGEKQHRELITGSYTVTGIYCSNCGQELGWKYLKAYQDRQKFKEGKFIIEKTKLLKEY</sequence>
<name>A0ACB9LBX4_BAUVA</name>
<comment type="caution">
    <text evidence="1">The sequence shown here is derived from an EMBL/GenBank/DDBJ whole genome shotgun (WGS) entry which is preliminary data.</text>
</comment>
<protein>
    <submittedName>
        <fullName evidence="1">Uncharacterized protein</fullName>
    </submittedName>
</protein>
<gene>
    <name evidence="1" type="ORF">L6164_030298</name>
</gene>
<evidence type="ECO:0000313" key="2">
    <source>
        <dbReference type="Proteomes" id="UP000828941"/>
    </source>
</evidence>
<proteinExistence type="predicted"/>